<keyword evidence="1" id="KW-0472">Membrane</keyword>
<dbReference type="Proteomes" id="UP001571476">
    <property type="component" value="Unassembled WGS sequence"/>
</dbReference>
<comment type="caution">
    <text evidence="2">The sequence shown here is derived from an EMBL/GenBank/DDBJ whole genome shotgun (WGS) entry which is preliminary data.</text>
</comment>
<keyword evidence="1" id="KW-0812">Transmembrane</keyword>
<organism evidence="2 3">
    <name type="scientific">Streptomyces aureus</name>
    <dbReference type="NCBI Taxonomy" id="193461"/>
    <lineage>
        <taxon>Bacteria</taxon>
        <taxon>Bacillati</taxon>
        <taxon>Actinomycetota</taxon>
        <taxon>Actinomycetes</taxon>
        <taxon>Kitasatosporales</taxon>
        <taxon>Streptomycetaceae</taxon>
        <taxon>Streptomyces</taxon>
    </lineage>
</organism>
<reference evidence="2 3" key="1">
    <citation type="submission" date="2024-08" db="EMBL/GenBank/DDBJ databases">
        <title>Genome sequence of Streptomyces aureus CACIA-1.46HGO.</title>
        <authorList>
            <person name="Evangelista-Martinez Z."/>
        </authorList>
    </citation>
    <scope>NUCLEOTIDE SEQUENCE [LARGE SCALE GENOMIC DNA]</scope>
    <source>
        <strain evidence="2 3">CACIA-1.46HGO</strain>
    </source>
</reference>
<keyword evidence="1" id="KW-1133">Transmembrane helix</keyword>
<proteinExistence type="predicted"/>
<name>A0ABV4STG7_9ACTN</name>
<keyword evidence="3" id="KW-1185">Reference proteome</keyword>
<feature type="transmembrane region" description="Helical" evidence="1">
    <location>
        <begin position="6"/>
        <end position="24"/>
    </location>
</feature>
<evidence type="ECO:0000256" key="1">
    <source>
        <dbReference type="SAM" id="Phobius"/>
    </source>
</evidence>
<evidence type="ECO:0000313" key="3">
    <source>
        <dbReference type="Proteomes" id="UP001571476"/>
    </source>
</evidence>
<evidence type="ECO:0000313" key="2">
    <source>
        <dbReference type="EMBL" id="MFA3840554.1"/>
    </source>
</evidence>
<dbReference type="RefSeq" id="WP_372565093.1">
    <property type="nucleotide sequence ID" value="NZ_JBGOSP010000018.1"/>
</dbReference>
<feature type="transmembrane region" description="Helical" evidence="1">
    <location>
        <begin position="97"/>
        <end position="119"/>
    </location>
</feature>
<protein>
    <recommendedName>
        <fullName evidence="4">Integral membrane protein</fullName>
    </recommendedName>
</protein>
<dbReference type="EMBL" id="JBGOSP010000018">
    <property type="protein sequence ID" value="MFA3840554.1"/>
    <property type="molecule type" value="Genomic_DNA"/>
</dbReference>
<sequence length="167" mass="18377">MTEAFAGSMVTVIPIILVAAAVEIQQTYTKVADDIDHLINTYHSEGPDAALSVVDRRTETPSRSVIVVMALLTASHLVAEAYLILWLAATGHPAHPWGAWFVSITGIIGFSLVAIVALLRPFLRIWKNFPALFAIGHAFAVEWEEKSWNEQERLQDEETARPSDPSA</sequence>
<gene>
    <name evidence="2" type="ORF">ACEG43_30935</name>
</gene>
<accession>A0ABV4STG7</accession>
<evidence type="ECO:0008006" key="4">
    <source>
        <dbReference type="Google" id="ProtNLM"/>
    </source>
</evidence>
<feature type="transmembrane region" description="Helical" evidence="1">
    <location>
        <begin position="65"/>
        <end position="85"/>
    </location>
</feature>